<feature type="compositionally biased region" description="Low complexity" evidence="5">
    <location>
        <begin position="439"/>
        <end position="459"/>
    </location>
</feature>
<dbReference type="SUPFAM" id="SSF74653">
    <property type="entry name" value="TolA/TonB C-terminal domain"/>
    <property type="match status" value="1"/>
</dbReference>
<evidence type="ECO:0000313" key="8">
    <source>
        <dbReference type="EMBL" id="MBC3907435.1"/>
    </source>
</evidence>
<evidence type="ECO:0000256" key="1">
    <source>
        <dbReference type="ARBA" id="ARBA00004167"/>
    </source>
</evidence>
<evidence type="ECO:0000259" key="7">
    <source>
        <dbReference type="Pfam" id="PF03544"/>
    </source>
</evidence>
<evidence type="ECO:0000256" key="5">
    <source>
        <dbReference type="SAM" id="MobiDB-lite"/>
    </source>
</evidence>
<dbReference type="InterPro" id="IPR006260">
    <property type="entry name" value="TonB/TolA_C"/>
</dbReference>
<dbReference type="Proteomes" id="UP000646911">
    <property type="component" value="Unassembled WGS sequence"/>
</dbReference>
<feature type="compositionally biased region" description="Basic and acidic residues" evidence="5">
    <location>
        <begin position="382"/>
        <end position="392"/>
    </location>
</feature>
<feature type="region of interest" description="Disordered" evidence="5">
    <location>
        <begin position="309"/>
        <end position="509"/>
    </location>
</feature>
<organism evidence="8 9">
    <name type="scientific">Undibacterium umbellatum</name>
    <dbReference type="NCBI Taxonomy" id="2762300"/>
    <lineage>
        <taxon>Bacteria</taxon>
        <taxon>Pseudomonadati</taxon>
        <taxon>Pseudomonadota</taxon>
        <taxon>Betaproteobacteria</taxon>
        <taxon>Burkholderiales</taxon>
        <taxon>Oxalobacteraceae</taxon>
        <taxon>Undibacterium</taxon>
    </lineage>
</organism>
<keyword evidence="4 6" id="KW-0472">Membrane</keyword>
<feature type="compositionally biased region" description="Low complexity" evidence="5">
    <location>
        <begin position="349"/>
        <end position="361"/>
    </location>
</feature>
<feature type="compositionally biased region" description="Polar residues" evidence="5">
    <location>
        <begin position="460"/>
        <end position="500"/>
    </location>
</feature>
<name>A0ABR6Z7X0_9BURK</name>
<feature type="compositionally biased region" description="Low complexity" evidence="5">
    <location>
        <begin position="71"/>
        <end position="89"/>
    </location>
</feature>
<evidence type="ECO:0000256" key="4">
    <source>
        <dbReference type="ARBA" id="ARBA00023136"/>
    </source>
</evidence>
<feature type="compositionally biased region" description="Pro residues" evidence="5">
    <location>
        <begin position="90"/>
        <end position="101"/>
    </location>
</feature>
<dbReference type="InterPro" id="IPR037682">
    <property type="entry name" value="TonB_C"/>
</dbReference>
<sequence>MNLYPDQTEHTIPKEIKQRLTGGLLISIAVHAFILSLQFGLPGLGMPGLEAPWAKRRAESPQINIQIANSAPAGKPDAAAPASVAASSEPPTPVKPLPPLPSTREVTPKPDPASASSAIAPLAAASDKTESKAALAGIRLIAPQKAAPVPAPAQSKPAAKPSTARKAKINTTPPAAQQRKVQAPDVARVITQDIQRDDSFAMAVPNPDDFPRKADTETDPRKQYDSVTQEGVEQETPQELEAKAREKEQKRKKREELMRKQAEDLARQVATDGKAELQQISKELNEESRKVADEANRKQAAALALQKQLEAEEQNRRAQREAAQAEEIKLAEQKSQEDSKRQEEEKQRTQQLAQAQQQAKEQQAKEQQVKEQQAKELQVALEAEKRKQEEQRQQAAVRKKQQDELLAKQKSEEQLAKQKSDDLVARQKADEQAARQRAEQVAAEQRAQAQAQAAAQAAANNQTASTGISPGQSTGQSAGQQNNAGATTPGNGTAQGNKSDPFSLPKNILGSDLANKARDQARGIDLLRGAPPVVSRDAEDKPRRRSLFGSQDKDVPLRLYIDSWKQKIERNGSLNYSQLAKDRARGDPVVVVSIRSDGSVEDISIVRSSGRADIDEAVRRIVRLNAKYAAFPPNIAAQYDVIEIRRIWNFEDNLRLVEELR</sequence>
<feature type="compositionally biased region" description="Basic and acidic residues" evidence="5">
    <location>
        <begin position="362"/>
        <end position="374"/>
    </location>
</feature>
<feature type="region of interest" description="Disordered" evidence="5">
    <location>
        <begin position="71"/>
        <end position="117"/>
    </location>
</feature>
<dbReference type="EMBL" id="JACOFX010000002">
    <property type="protein sequence ID" value="MBC3907435.1"/>
    <property type="molecule type" value="Genomic_DNA"/>
</dbReference>
<dbReference type="NCBIfam" id="TIGR01352">
    <property type="entry name" value="tonB_Cterm"/>
    <property type="match status" value="1"/>
</dbReference>
<feature type="region of interest" description="Disordered" evidence="5">
    <location>
        <begin position="523"/>
        <end position="549"/>
    </location>
</feature>
<keyword evidence="2 6" id="KW-0812">Transmembrane</keyword>
<protein>
    <submittedName>
        <fullName evidence="8">TonB family protein</fullName>
    </submittedName>
</protein>
<keyword evidence="3 6" id="KW-1133">Transmembrane helix</keyword>
<reference evidence="8 9" key="1">
    <citation type="submission" date="2020-08" db="EMBL/GenBank/DDBJ databases">
        <title>Novel species isolated from subtropical streams in China.</title>
        <authorList>
            <person name="Lu H."/>
        </authorList>
    </citation>
    <scope>NUCLEOTIDE SEQUENCE [LARGE SCALE GENOMIC DNA]</scope>
    <source>
        <strain evidence="8 9">NL8W</strain>
    </source>
</reference>
<evidence type="ECO:0000313" key="9">
    <source>
        <dbReference type="Proteomes" id="UP000646911"/>
    </source>
</evidence>
<feature type="compositionally biased region" description="Basic and acidic residues" evidence="5">
    <location>
        <begin position="309"/>
        <end position="320"/>
    </location>
</feature>
<feature type="compositionally biased region" description="Basic and acidic residues" evidence="5">
    <location>
        <begin position="240"/>
        <end position="266"/>
    </location>
</feature>
<evidence type="ECO:0000256" key="2">
    <source>
        <dbReference type="ARBA" id="ARBA00022692"/>
    </source>
</evidence>
<feature type="transmembrane region" description="Helical" evidence="6">
    <location>
        <begin position="20"/>
        <end position="41"/>
    </location>
</feature>
<comment type="subcellular location">
    <subcellularLocation>
        <location evidence="1">Membrane</location>
        <topology evidence="1">Single-pass membrane protein</topology>
    </subcellularLocation>
</comment>
<proteinExistence type="predicted"/>
<feature type="compositionally biased region" description="Basic and acidic residues" evidence="5">
    <location>
        <begin position="400"/>
        <end position="438"/>
    </location>
</feature>
<dbReference type="Pfam" id="PF03544">
    <property type="entry name" value="TonB_C"/>
    <property type="match status" value="1"/>
</dbReference>
<evidence type="ECO:0000256" key="6">
    <source>
        <dbReference type="SAM" id="Phobius"/>
    </source>
</evidence>
<comment type="caution">
    <text evidence="8">The sequence shown here is derived from an EMBL/GenBank/DDBJ whole genome shotgun (WGS) entry which is preliminary data.</text>
</comment>
<keyword evidence="9" id="KW-1185">Reference proteome</keyword>
<dbReference type="RefSeq" id="WP_186952965.1">
    <property type="nucleotide sequence ID" value="NZ_JACOFX010000002.1"/>
</dbReference>
<dbReference type="Gene3D" id="3.30.1150.10">
    <property type="match status" value="1"/>
</dbReference>
<accession>A0ABR6Z7X0</accession>
<feature type="compositionally biased region" description="Low complexity" evidence="5">
    <location>
        <begin position="143"/>
        <end position="162"/>
    </location>
</feature>
<evidence type="ECO:0000256" key="3">
    <source>
        <dbReference type="ARBA" id="ARBA00022989"/>
    </source>
</evidence>
<feature type="domain" description="TonB C-terminal" evidence="7">
    <location>
        <begin position="575"/>
        <end position="640"/>
    </location>
</feature>
<feature type="compositionally biased region" description="Basic and acidic residues" evidence="5">
    <location>
        <begin position="209"/>
        <end position="224"/>
    </location>
</feature>
<feature type="region of interest" description="Disordered" evidence="5">
    <location>
        <begin position="143"/>
        <end position="282"/>
    </location>
</feature>
<feature type="compositionally biased region" description="Basic and acidic residues" evidence="5">
    <location>
        <begin position="326"/>
        <end position="348"/>
    </location>
</feature>
<gene>
    <name evidence="8" type="ORF">H8L47_07655</name>
</gene>